<accession>A0ABY6GVU6</accession>
<dbReference type="RefSeq" id="WP_262599266.1">
    <property type="nucleotide sequence ID" value="NZ_CP103300.1"/>
</dbReference>
<evidence type="ECO:0000313" key="3">
    <source>
        <dbReference type="Proteomes" id="UP001163255"/>
    </source>
</evidence>
<dbReference type="SUPFAM" id="SSF50978">
    <property type="entry name" value="WD40 repeat-like"/>
    <property type="match status" value="1"/>
</dbReference>
<feature type="repeat" description="WD" evidence="1">
    <location>
        <begin position="15"/>
        <end position="54"/>
    </location>
</feature>
<dbReference type="InterPro" id="IPR015943">
    <property type="entry name" value="WD40/YVTN_repeat-like_dom_sf"/>
</dbReference>
<evidence type="ECO:0000313" key="2">
    <source>
        <dbReference type="EMBL" id="UYM16887.1"/>
    </source>
</evidence>
<proteinExistence type="predicted"/>
<name>A0ABY6GVU6_9GAMM</name>
<dbReference type="PROSITE" id="PS50082">
    <property type="entry name" value="WD_REPEATS_2"/>
    <property type="match status" value="1"/>
</dbReference>
<evidence type="ECO:0000256" key="1">
    <source>
        <dbReference type="PROSITE-ProRule" id="PRU00221"/>
    </source>
</evidence>
<dbReference type="InterPro" id="IPR036322">
    <property type="entry name" value="WD40_repeat_dom_sf"/>
</dbReference>
<gene>
    <name evidence="2" type="ORF">NX720_02875</name>
</gene>
<keyword evidence="1" id="KW-0853">WD repeat</keyword>
<dbReference type="Pfam" id="PF00400">
    <property type="entry name" value="WD40"/>
    <property type="match status" value="1"/>
</dbReference>
<dbReference type="Gene3D" id="2.130.10.10">
    <property type="entry name" value="YVTN repeat-like/Quinoprotein amine dehydrogenase"/>
    <property type="match status" value="1"/>
</dbReference>
<organism evidence="2 3">
    <name type="scientific">Endozoicomonas euniceicola</name>
    <dbReference type="NCBI Taxonomy" id="1234143"/>
    <lineage>
        <taxon>Bacteria</taxon>
        <taxon>Pseudomonadati</taxon>
        <taxon>Pseudomonadota</taxon>
        <taxon>Gammaproteobacteria</taxon>
        <taxon>Oceanospirillales</taxon>
        <taxon>Endozoicomonadaceae</taxon>
        <taxon>Endozoicomonas</taxon>
    </lineage>
</organism>
<dbReference type="Proteomes" id="UP001163255">
    <property type="component" value="Chromosome"/>
</dbReference>
<keyword evidence="3" id="KW-1185">Reference proteome</keyword>
<dbReference type="PROSITE" id="PS50294">
    <property type="entry name" value="WD_REPEATS_REGION"/>
    <property type="match status" value="1"/>
</dbReference>
<sequence>MGSEQANGEQCVVTLEGHTHIVYSVTSLADGRLASASDDKTIKVWVLSKNSETK</sequence>
<protein>
    <submittedName>
        <fullName evidence="2">WD40 domain-containing protein</fullName>
    </submittedName>
</protein>
<dbReference type="InterPro" id="IPR001680">
    <property type="entry name" value="WD40_rpt"/>
</dbReference>
<reference evidence="2" key="1">
    <citation type="submission" date="2022-10" db="EMBL/GenBank/DDBJ databases">
        <title>Completed Genome Sequence of two octocoral isolated bacterium, Endozoicomonas euniceicola EF212T and Endozoicomonas gorgoniicola PS125T.</title>
        <authorList>
            <person name="Chiou Y.-J."/>
            <person name="Chen Y.-H."/>
        </authorList>
    </citation>
    <scope>NUCLEOTIDE SEQUENCE</scope>
    <source>
        <strain evidence="2">EF212</strain>
    </source>
</reference>
<dbReference type="SMART" id="SM00320">
    <property type="entry name" value="WD40"/>
    <property type="match status" value="1"/>
</dbReference>
<dbReference type="EMBL" id="CP103300">
    <property type="protein sequence ID" value="UYM16887.1"/>
    <property type="molecule type" value="Genomic_DNA"/>
</dbReference>